<name>A0A7N2MLY7_QUELO</name>
<reference evidence="2" key="2">
    <citation type="submission" date="2021-01" db="UniProtKB">
        <authorList>
            <consortium name="EnsemblPlants"/>
        </authorList>
    </citation>
    <scope>IDENTIFICATION</scope>
</reference>
<evidence type="ECO:0000313" key="3">
    <source>
        <dbReference type="Proteomes" id="UP000594261"/>
    </source>
</evidence>
<feature type="region of interest" description="Disordered" evidence="1">
    <location>
        <begin position="35"/>
        <end position="60"/>
    </location>
</feature>
<dbReference type="EnsemblPlants" id="QL10p001641:mrna">
    <property type="protein sequence ID" value="QL10p001641:mrna"/>
    <property type="gene ID" value="QL10p001641"/>
</dbReference>
<dbReference type="Gene3D" id="3.30.565.10">
    <property type="entry name" value="Histidine kinase-like ATPase, C-terminal domain"/>
    <property type="match status" value="1"/>
</dbReference>
<organism evidence="2 3">
    <name type="scientific">Quercus lobata</name>
    <name type="common">Valley oak</name>
    <dbReference type="NCBI Taxonomy" id="97700"/>
    <lineage>
        <taxon>Eukaryota</taxon>
        <taxon>Viridiplantae</taxon>
        <taxon>Streptophyta</taxon>
        <taxon>Embryophyta</taxon>
        <taxon>Tracheophyta</taxon>
        <taxon>Spermatophyta</taxon>
        <taxon>Magnoliopsida</taxon>
        <taxon>eudicotyledons</taxon>
        <taxon>Gunneridae</taxon>
        <taxon>Pentapetalae</taxon>
        <taxon>rosids</taxon>
        <taxon>fabids</taxon>
        <taxon>Fagales</taxon>
        <taxon>Fagaceae</taxon>
        <taxon>Quercus</taxon>
    </lineage>
</organism>
<protein>
    <recommendedName>
        <fullName evidence="4">Sacsin</fullName>
    </recommendedName>
</protein>
<evidence type="ECO:0008006" key="4">
    <source>
        <dbReference type="Google" id="ProtNLM"/>
    </source>
</evidence>
<accession>A0A7N2MLY7</accession>
<dbReference type="InterPro" id="IPR052957">
    <property type="entry name" value="Auxin_embryo_med"/>
</dbReference>
<proteinExistence type="predicted"/>
<dbReference type="OMA" id="NWSKSTE"/>
<reference evidence="2 3" key="1">
    <citation type="journal article" date="2016" name="G3 (Bethesda)">
        <title>First Draft Assembly and Annotation of the Genome of a California Endemic Oak Quercus lobata Nee (Fagaceae).</title>
        <authorList>
            <person name="Sork V.L."/>
            <person name="Fitz-Gibbon S.T."/>
            <person name="Puiu D."/>
            <person name="Crepeau M."/>
            <person name="Gugger P.F."/>
            <person name="Sherman R."/>
            <person name="Stevens K."/>
            <person name="Langley C.H."/>
            <person name="Pellegrini M."/>
            <person name="Salzberg S.L."/>
        </authorList>
    </citation>
    <scope>NUCLEOTIDE SEQUENCE [LARGE SCALE GENOMIC DNA]</scope>
    <source>
        <strain evidence="2 3">cv. SW786</strain>
    </source>
</reference>
<dbReference type="PANTHER" id="PTHR32387:SF3">
    <property type="entry name" value="ATP_DNA BINDING PROTEIN"/>
    <property type="match status" value="1"/>
</dbReference>
<evidence type="ECO:0000313" key="2">
    <source>
        <dbReference type="EnsemblPlants" id="QL10p001641:mrna"/>
    </source>
</evidence>
<dbReference type="FunCoup" id="A0A7N2MLY7">
    <property type="interactions" value="85"/>
</dbReference>
<sequence>MGLGPRAKPNHNPKVKLMAQSCGAQFVLKDVREGMSPRTHKYGPNVRPLHNAKPSQKNVGSRMSLIQQERGKCKTSVTNMEGAAREHVEEMRRKKFSIGREQNPLTEDLHQAVKNLSAELYAKDVHFLMELIQNAEDNDYLEGVDPSLEFVITSEDITNTGALATLLIFNNEKGFSSKNIDSICSVGRSTKKGNRKRGYIGEKGSTSPRLILVHQPTSRVVGGVVKAGEYGSVSETSDMPRTESSSAVSQDYFALETYRATRHSSEFIHNAFLPFDYPKRAFNDFHLRDHLNSTVIDGGILIAKSIVAQLAPPGIGFKSVFLVSSQPYIFSNGYQIRFNEEPCPHCNLGYIVPEWVEENPTLSDIKKIYGSGTTLPTTTIVLPLKFDKVKPVKQQLSNVHPEVLLFLSKIRRLSVMEHNSDPRLNTVSAIAITSETELVVRKNIDALSYTIHLSADENGKGSEGECRYFMWRQKFPVRQENKVERRTEVEELVITLAFPFEERLHRGMSSPGIYAFLPTEMFTNFLFIIQADFLLASSRETILLDNKWNQGILDCVPSAFINAFVSLVKNTENAPVSSLASMFRFIPIDSSSYQTLNVVRESIKSKLLEESILPSESYTPQKIFHKPHEVGRLMPAFWTILGKAREQKVSLFHLSSHGKYILSSSFDKAEYDNILNFLGVELVNNEWYAKCIQSSKLVEGVSEDVYLELLLFVADNWGSKFDSTDIKYIQLIKYVGLYGDVSLCSINESMHFNRDRVVSLSRHPDHISWLIDWNKEFKCPANYFFWPKSTQEAIQFFSKRETVLEWLRDHVKVGAMSVYEYALHLNNYLNSCQKRAITFVHFLYHSLQKSFLSHHEVGILCNSMPLVDNYGNLQRHRTGVLVPANGSKWVGLIGSNPWTNEGYVELAEDYLRPCYFAGEYASGERLLEFLKTHVVASDIPYISPPNAAIPTVSSPLTKQNAFLLLAENYYQWLKITTSGCPGYRPPSESFMLSSSLGNILQNGSVLVDIPLIDLSFYGDEISEYEEELKKIGVMSEYGEACEFIGKRLMSFTEYSTLSRDQVLSILNFIRFLREKFLPQDEFINSIKNKRWLRTCCGDRSPVESVLFDEEWKTASQISNIPFIDQDYFGEEILSLREELKSLGVVIGFNDRYQLVVDNFKLPSSSSLKPEAVLLILECMRSLGSSNKLVQALRGVKCFKTNLGYKPPGECFLFDPKWVCILQVFEGFALIDHDFYGSSIFSYRNELKQTGVKVDFEVAVKEFADKFKREASSMTNELVLSFLSCHRELKDNAYVFPPDLWKNIRDLKWLQTRRGDKRSPRDCILFGPDWQSILPITHDLPFLDDSDNCYGKDIHKYKEELKSMGVVVEFTDGAKFVAAGLHFPYNLALITAENVFSLLECIRILIQGVNYSFPDPFLKQNSRKWLKTTKGYRPPEKCLLFDPRWGSYLERTDGPFIDEDFYGSNITLYKEELKAIGVTLDVEDGCSLIARHLELHFQYPTIVRIYNYLSLCNWENDSELTKGIWIPYGNKKGEWVSPCECVLHDKDGLFSLQLKVLDKYYEQNLLNFFSRAFHVKCNPSVSDYCKLWEAWEISGHRLSNDNCLKFWGYVLKHWGEKTEKTITEKLVKLPVASGSDEVLLFNKHDVFIADDLQLKDLFNRFSAQSLFVWYPQPSKPSLPQMKLFDIYRKIGVRTISESVEKEESYTVDVAQLNQVNPKENLITKDLVTLILGFLANPVMKMEAERRHEIIRGLLNITFLEIVEPIGVKYSLSLSSGEIVKARASRMICWDRESSKFFTQKLDRSSGYKNQIEYATDFSEAISEGVLWENCDHIGALSELIKLAFVLEFDEEAVRFLMESKNLQIYLEDEEFIASVFPSDYYQAELCNSKADRD</sequence>
<dbReference type="Gramene" id="QL10p001641:mrna">
    <property type="protein sequence ID" value="QL10p001641:mrna"/>
    <property type="gene ID" value="QL10p001641"/>
</dbReference>
<dbReference type="PANTHER" id="PTHR32387">
    <property type="entry name" value="WU:FJ29H11"/>
    <property type="match status" value="1"/>
</dbReference>
<dbReference type="Proteomes" id="UP000594261">
    <property type="component" value="Chromosome 10"/>
</dbReference>
<evidence type="ECO:0000256" key="1">
    <source>
        <dbReference type="SAM" id="MobiDB-lite"/>
    </source>
</evidence>
<keyword evidence="3" id="KW-1185">Reference proteome</keyword>
<dbReference type="SUPFAM" id="SSF55874">
    <property type="entry name" value="ATPase domain of HSP90 chaperone/DNA topoisomerase II/histidine kinase"/>
    <property type="match status" value="1"/>
</dbReference>
<dbReference type="EMBL" id="LRBV02000010">
    <property type="status" value="NOT_ANNOTATED_CDS"/>
    <property type="molecule type" value="Genomic_DNA"/>
</dbReference>
<dbReference type="InterPro" id="IPR036890">
    <property type="entry name" value="HATPase_C_sf"/>
</dbReference>
<dbReference type="InParanoid" id="A0A7N2MLY7"/>